<sequence>MADDVTQGVHHRVHFYETNGRRFTVRIRSDRHGYSGRLLERPSDGYVVPASFNFPPQWEIDPTSFYKDRRRLRAELVRLINEELDAQRVTRVDAAGSLHAEDPFIRANLKGWPNGYPGVVVEDNLDDWIEYRPHWHAE</sequence>
<gene>
    <name evidence="1" type="ORF">OI25_7226</name>
    <name evidence="2" type="ORF">ParKJ_35000</name>
</gene>
<organism evidence="2 4">
    <name type="scientific">Paraburkholderia fungorum</name>
    <dbReference type="NCBI Taxonomy" id="134537"/>
    <lineage>
        <taxon>Bacteria</taxon>
        <taxon>Pseudomonadati</taxon>
        <taxon>Pseudomonadota</taxon>
        <taxon>Betaproteobacteria</taxon>
        <taxon>Burkholderiales</taxon>
        <taxon>Burkholderiaceae</taxon>
        <taxon>Paraburkholderia</taxon>
    </lineage>
</organism>
<dbReference type="Proteomes" id="UP000032614">
    <property type="component" value="Chromosome 3"/>
</dbReference>
<dbReference type="AlphaFoldDB" id="A0AAP5QF54"/>
<evidence type="ECO:0000313" key="1">
    <source>
        <dbReference type="EMBL" id="AJZ56762.1"/>
    </source>
</evidence>
<dbReference type="Proteomes" id="UP001246473">
    <property type="component" value="Unassembled WGS sequence"/>
</dbReference>
<evidence type="ECO:0000313" key="4">
    <source>
        <dbReference type="Proteomes" id="UP001246473"/>
    </source>
</evidence>
<dbReference type="RefSeq" id="WP_046564675.1">
    <property type="nucleotide sequence ID" value="NZ_CP010025.1"/>
</dbReference>
<proteinExistence type="predicted"/>
<dbReference type="EMBL" id="JANSLM010000018">
    <property type="protein sequence ID" value="MDT8842648.1"/>
    <property type="molecule type" value="Genomic_DNA"/>
</dbReference>
<evidence type="ECO:0000313" key="2">
    <source>
        <dbReference type="EMBL" id="MDT8842648.1"/>
    </source>
</evidence>
<reference evidence="1 3" key="1">
    <citation type="journal article" date="2015" name="Genome Announc.">
        <title>Complete genome sequences for 59 burkholderia isolates, both pathogenic and near neighbor.</title>
        <authorList>
            <person name="Johnson S.L."/>
            <person name="Bishop-Lilly K.A."/>
            <person name="Ladner J.T."/>
            <person name="Daligault H.E."/>
            <person name="Davenport K.W."/>
            <person name="Jaissle J."/>
            <person name="Frey K.G."/>
            <person name="Koroleva G.I."/>
            <person name="Bruce D.C."/>
            <person name="Coyne S.R."/>
            <person name="Broomall S.M."/>
            <person name="Li P.E."/>
            <person name="Teshima H."/>
            <person name="Gibbons H.S."/>
            <person name="Palacios G.F."/>
            <person name="Rosenzweig C.N."/>
            <person name="Redden C.L."/>
            <person name="Xu Y."/>
            <person name="Minogue T.D."/>
            <person name="Chain P.S."/>
        </authorList>
    </citation>
    <scope>NUCLEOTIDE SEQUENCE [LARGE SCALE GENOMIC DNA]</scope>
    <source>
        <strain evidence="1 3">ATCC BAA-463</strain>
    </source>
</reference>
<dbReference type="EMBL" id="CP010025">
    <property type="protein sequence ID" value="AJZ56762.1"/>
    <property type="molecule type" value="Genomic_DNA"/>
</dbReference>
<reference evidence="2" key="2">
    <citation type="submission" date="2022-08" db="EMBL/GenBank/DDBJ databases">
        <authorList>
            <person name="Kim S.-J."/>
        </authorList>
    </citation>
    <scope>NUCLEOTIDE SEQUENCE</scope>
    <source>
        <strain evidence="2">KJ</strain>
    </source>
</reference>
<name>A0AAP5QF54_9BURK</name>
<accession>A0AAP5QF54</accession>
<dbReference type="GeneID" id="66513568"/>
<protein>
    <submittedName>
        <fullName evidence="2">Uncharacterized protein</fullName>
    </submittedName>
</protein>
<evidence type="ECO:0000313" key="3">
    <source>
        <dbReference type="Proteomes" id="UP000032614"/>
    </source>
</evidence>
<dbReference type="KEGG" id="bfn:OI25_7226"/>